<feature type="active site" evidence="5">
    <location>
        <position position="14"/>
    </location>
</feature>
<dbReference type="InterPro" id="IPR023485">
    <property type="entry name" value="Ptyr_pPase"/>
</dbReference>
<evidence type="ECO:0000256" key="5">
    <source>
        <dbReference type="PIRSR" id="PIRSR617867-1"/>
    </source>
</evidence>
<evidence type="ECO:0000313" key="8">
    <source>
        <dbReference type="Proteomes" id="UP000625033"/>
    </source>
</evidence>
<dbReference type="Gene3D" id="3.40.50.2300">
    <property type="match status" value="1"/>
</dbReference>
<keyword evidence="3 7" id="KW-0378">Hydrolase</keyword>
<protein>
    <recommendedName>
        <fullName evidence="2">protein-tyrosine-phosphatase</fullName>
        <ecNumber evidence="2">3.1.3.48</ecNumber>
    </recommendedName>
</protein>
<dbReference type="RefSeq" id="WP_196835330.1">
    <property type="nucleotide sequence ID" value="NZ_JADOTZ010000001.1"/>
</dbReference>
<dbReference type="Proteomes" id="UP000625033">
    <property type="component" value="Unassembled WGS sequence"/>
</dbReference>
<evidence type="ECO:0000259" key="6">
    <source>
        <dbReference type="SMART" id="SM00226"/>
    </source>
</evidence>
<dbReference type="InterPro" id="IPR017867">
    <property type="entry name" value="Tyr_phospatase_low_mol_wt"/>
</dbReference>
<evidence type="ECO:0000256" key="3">
    <source>
        <dbReference type="ARBA" id="ARBA00022801"/>
    </source>
</evidence>
<feature type="active site" description="Nucleophile" evidence="5">
    <location>
        <position position="8"/>
    </location>
</feature>
<reference evidence="7" key="1">
    <citation type="submission" date="2020-11" db="EMBL/GenBank/DDBJ databases">
        <title>Sequencing the genomes of 1000 actinobacteria strains.</title>
        <authorList>
            <person name="Klenk H.-P."/>
        </authorList>
    </citation>
    <scope>NUCLEOTIDE SEQUENCE</scope>
    <source>
        <strain evidence="7">DSM 26152</strain>
    </source>
</reference>
<keyword evidence="4" id="KW-0904">Protein phosphatase</keyword>
<comment type="caution">
    <text evidence="7">The sequence shown here is derived from an EMBL/GenBank/DDBJ whole genome shotgun (WGS) entry which is preliminary data.</text>
</comment>
<feature type="domain" description="Phosphotyrosine protein phosphatase I" evidence="6">
    <location>
        <begin position="2"/>
        <end position="133"/>
    </location>
</feature>
<dbReference type="SMART" id="SM00226">
    <property type="entry name" value="LMWPc"/>
    <property type="match status" value="1"/>
</dbReference>
<dbReference type="EC" id="3.1.3.48" evidence="2"/>
<dbReference type="PRINTS" id="PR00719">
    <property type="entry name" value="LMWPTPASE"/>
</dbReference>
<sequence>MTSLLTVCTGNICRSPLAHLYLAAHLEAMAPGAFHISSAGMAGLTGQSMDERSAAILAATDVPDGGYSVDSFTARRIEDVDLGAVDLVLAMSREHRDSIIARSPRLLKRAYTVRELARLLELIEAEHAGLIPTGAEPEAVDRRWKAVIKYATLLRTRATGGPADDDVTDPYRRADAVYEEMADQLIPALRAILAFEERFARG</sequence>
<dbReference type="Pfam" id="PF01451">
    <property type="entry name" value="LMWPc"/>
    <property type="match status" value="1"/>
</dbReference>
<evidence type="ECO:0000256" key="1">
    <source>
        <dbReference type="ARBA" id="ARBA00011063"/>
    </source>
</evidence>
<dbReference type="AlphaFoldDB" id="A0A931D588"/>
<name>A0A931D588_9MICC</name>
<dbReference type="SUPFAM" id="SSF52788">
    <property type="entry name" value="Phosphotyrosine protein phosphatases I"/>
    <property type="match status" value="1"/>
</dbReference>
<proteinExistence type="inferred from homology"/>
<keyword evidence="8" id="KW-1185">Reference proteome</keyword>
<dbReference type="InterPro" id="IPR036196">
    <property type="entry name" value="Ptyr_pPase_sf"/>
</dbReference>
<organism evidence="7 8">
    <name type="scientific">Zhihengliuella flava</name>
    <dbReference type="NCBI Taxonomy" id="1285193"/>
    <lineage>
        <taxon>Bacteria</taxon>
        <taxon>Bacillati</taxon>
        <taxon>Actinomycetota</taxon>
        <taxon>Actinomycetes</taxon>
        <taxon>Micrococcales</taxon>
        <taxon>Micrococcaceae</taxon>
        <taxon>Zhihengliuella</taxon>
    </lineage>
</organism>
<dbReference type="PANTHER" id="PTHR11717">
    <property type="entry name" value="LOW MOLECULAR WEIGHT PROTEIN TYROSINE PHOSPHATASE"/>
    <property type="match status" value="1"/>
</dbReference>
<accession>A0A931D588</accession>
<evidence type="ECO:0000256" key="2">
    <source>
        <dbReference type="ARBA" id="ARBA00013064"/>
    </source>
</evidence>
<gene>
    <name evidence="7" type="ORF">IW252_000717</name>
</gene>
<comment type="similarity">
    <text evidence="1">Belongs to the low molecular weight phosphotyrosine protein phosphatase family.</text>
</comment>
<evidence type="ECO:0000313" key="7">
    <source>
        <dbReference type="EMBL" id="MBG6083950.1"/>
    </source>
</evidence>
<dbReference type="GO" id="GO:0004725">
    <property type="term" value="F:protein tyrosine phosphatase activity"/>
    <property type="evidence" value="ECO:0007669"/>
    <property type="project" value="UniProtKB-EC"/>
</dbReference>
<dbReference type="PANTHER" id="PTHR11717:SF7">
    <property type="entry name" value="LOW MOLECULAR WEIGHT PHOSPHOTYROSINE PROTEIN PHOSPHATASE"/>
    <property type="match status" value="1"/>
</dbReference>
<dbReference type="InterPro" id="IPR050438">
    <property type="entry name" value="LMW_PTPase"/>
</dbReference>
<dbReference type="EMBL" id="JADOTZ010000001">
    <property type="protein sequence ID" value="MBG6083950.1"/>
    <property type="molecule type" value="Genomic_DNA"/>
</dbReference>
<evidence type="ECO:0000256" key="4">
    <source>
        <dbReference type="ARBA" id="ARBA00022912"/>
    </source>
</evidence>